<protein>
    <recommendedName>
        <fullName evidence="2">IRS-type PTB domain-containing protein</fullName>
    </recommendedName>
</protein>
<reference evidence="3" key="2">
    <citation type="submission" date="2022-10" db="EMBL/GenBank/DDBJ databases">
        <authorList>
            <consortium name="ENA_rothamsted_submissions"/>
            <consortium name="culmorum"/>
            <person name="King R."/>
        </authorList>
    </citation>
    <scope>NUCLEOTIDE SEQUENCE</scope>
</reference>
<proteinExistence type="predicted"/>
<feature type="compositionally biased region" description="Low complexity" evidence="1">
    <location>
        <begin position="633"/>
        <end position="657"/>
    </location>
</feature>
<dbReference type="AlphaFoldDB" id="A0A9P0JLQ1"/>
<feature type="region of interest" description="Disordered" evidence="1">
    <location>
        <begin position="492"/>
        <end position="511"/>
    </location>
</feature>
<dbReference type="InterPro" id="IPR037746">
    <property type="entry name" value="Dok-7"/>
</dbReference>
<reference evidence="3" key="1">
    <citation type="submission" date="2022-02" db="EMBL/GenBank/DDBJ databases">
        <authorList>
            <person name="King R."/>
        </authorList>
    </citation>
    <scope>NUCLEOTIDE SEQUENCE</scope>
</reference>
<dbReference type="EMBL" id="OU899037">
    <property type="protein sequence ID" value="CAH1738575.1"/>
    <property type="molecule type" value="Genomic_DNA"/>
</dbReference>
<dbReference type="SMART" id="SM01244">
    <property type="entry name" value="IRS"/>
    <property type="match status" value="1"/>
</dbReference>
<name>A0A9P0JLQ1_APHGO</name>
<keyword evidence="4" id="KW-1185">Reference proteome</keyword>
<evidence type="ECO:0000313" key="3">
    <source>
        <dbReference type="EMBL" id="CAH1738575.1"/>
    </source>
</evidence>
<evidence type="ECO:0000313" key="4">
    <source>
        <dbReference type="Proteomes" id="UP001154329"/>
    </source>
</evidence>
<dbReference type="GO" id="GO:0007528">
    <property type="term" value="P:neuromuscular junction development"/>
    <property type="evidence" value="ECO:0007669"/>
    <property type="project" value="TreeGrafter"/>
</dbReference>
<evidence type="ECO:0000256" key="1">
    <source>
        <dbReference type="SAM" id="MobiDB-lite"/>
    </source>
</evidence>
<dbReference type="PANTHER" id="PTHR21636">
    <property type="entry name" value="PROTEIN DOK-7"/>
    <property type="match status" value="1"/>
</dbReference>
<feature type="region of interest" description="Disordered" evidence="1">
    <location>
        <begin position="293"/>
        <end position="319"/>
    </location>
</feature>
<organism evidence="3 4">
    <name type="scientific">Aphis gossypii</name>
    <name type="common">Cotton aphid</name>
    <dbReference type="NCBI Taxonomy" id="80765"/>
    <lineage>
        <taxon>Eukaryota</taxon>
        <taxon>Metazoa</taxon>
        <taxon>Ecdysozoa</taxon>
        <taxon>Arthropoda</taxon>
        <taxon>Hexapoda</taxon>
        <taxon>Insecta</taxon>
        <taxon>Pterygota</taxon>
        <taxon>Neoptera</taxon>
        <taxon>Paraneoptera</taxon>
        <taxon>Hemiptera</taxon>
        <taxon>Sternorrhyncha</taxon>
        <taxon>Aphidomorpha</taxon>
        <taxon>Aphidoidea</taxon>
        <taxon>Aphididae</taxon>
        <taxon>Aphidini</taxon>
        <taxon>Aphis</taxon>
        <taxon>Aphis</taxon>
    </lineage>
</organism>
<gene>
    <name evidence="3" type="ORF">APHIGO_LOCUS11885</name>
</gene>
<evidence type="ECO:0000259" key="2">
    <source>
        <dbReference type="PROSITE" id="PS51064"/>
    </source>
</evidence>
<dbReference type="Proteomes" id="UP001154329">
    <property type="component" value="Chromosome 4"/>
</dbReference>
<feature type="domain" description="IRS-type PTB" evidence="2">
    <location>
        <begin position="5"/>
        <end position="110"/>
    </location>
</feature>
<feature type="compositionally biased region" description="Polar residues" evidence="1">
    <location>
        <begin position="496"/>
        <end position="511"/>
    </location>
</feature>
<dbReference type="Gene3D" id="2.30.29.30">
    <property type="entry name" value="Pleckstrin-homology domain (PH domain)/Phosphotyrosine-binding domain (PTB)"/>
    <property type="match status" value="1"/>
</dbReference>
<dbReference type="PROSITE" id="PS51064">
    <property type="entry name" value="IRS_PTB"/>
    <property type="match status" value="1"/>
</dbReference>
<dbReference type="GO" id="GO:0019901">
    <property type="term" value="F:protein kinase binding"/>
    <property type="evidence" value="ECO:0007669"/>
    <property type="project" value="InterPro"/>
</dbReference>
<dbReference type="InterPro" id="IPR011993">
    <property type="entry name" value="PH-like_dom_sf"/>
</dbReference>
<dbReference type="InterPro" id="IPR002404">
    <property type="entry name" value="IRS_PTB"/>
</dbReference>
<dbReference type="PANTHER" id="PTHR21636:SF2">
    <property type="entry name" value="PROTEIN DOK-7"/>
    <property type="match status" value="1"/>
</dbReference>
<sequence length="657" mass="71734">MLTLAFADQQFLIQISSCPPKSKISAGPARLHIQDLRFSMTTGVPPRLAGVWELRHLRKYGVIENRFCYEGGSRCGKGEGLFVCFTDQGDDITRCMNLAAEGKLATRKRLLSRNMSVLESPSRRGLLSRLDSRASEYGTDQNSFNQHSHDRSEDNMCWPSNESRLDNSDFGDTASVGDFQDQNLQECTWTPETALERCASCISKLGALSRSSTMANTPGSIGFNPAWTMDNNVSSLNYIPEMNNGHQCCGYMSSQSSSSGGSAGCSSVCGTEYSVPRKVCASMTDKVNKIQSEACAPNRPPKPIHLKPETSTPVKKAPMPLPQQDTCVCRCTTSDKPRQSYLNNYDTPKIMCTNTKQNKPYSSIQDEYYDTPRNIKSSLEINPYGNYDTPPSPVAVHKKSNASTPKQTDSPQCTGICPCQRAMTCWSHNNWMTMPPRCRRNQTDNQQPNFTNNCQPNGAIYATVDVSKKKKHAEPLPAAPTSSNYMNLEPTGVDGKQQQPTTVAQNGRKPTTDANYMNLEFSESLCYYENAKNVLTKANALANACDKCGHQKRCGSGGGSGGSDEKGDYMTMEPVNGRMVETKRNLFPGYLPMCPTATNSNGNSNSNGGKQQDMLKNILNRAAARPAVACTVRCPGGPSPRTGSRSSASGSKSSRAP</sequence>
<feature type="region of interest" description="Disordered" evidence="1">
    <location>
        <begin position="631"/>
        <end position="657"/>
    </location>
</feature>
<dbReference type="Pfam" id="PF02174">
    <property type="entry name" value="IRS"/>
    <property type="match status" value="1"/>
</dbReference>
<dbReference type="SUPFAM" id="SSF50729">
    <property type="entry name" value="PH domain-like"/>
    <property type="match status" value="1"/>
</dbReference>
<accession>A0A9P0JLQ1</accession>